<name>A8PPZ3_9COXI</name>
<protein>
    <submittedName>
        <fullName evidence="1">Uncharacterized protein</fullName>
    </submittedName>
</protein>
<dbReference type="AlphaFoldDB" id="A8PPZ3"/>
<sequence length="38" mass="4466">MLFQKKEIAKNNDLAYSPQQALANSKNNINAREFFFFN</sequence>
<dbReference type="Proteomes" id="UP000054075">
    <property type="component" value="Unassembled WGS sequence"/>
</dbReference>
<reference evidence="1" key="1">
    <citation type="submission" date="2006-04" db="EMBL/GenBank/DDBJ databases">
        <authorList>
            <person name="Seshadri R."/>
            <person name="Federici B.A."/>
        </authorList>
    </citation>
    <scope>NUCLEOTIDE SEQUENCE [LARGE SCALE GENOMIC DNA]</scope>
</reference>
<reference evidence="1" key="2">
    <citation type="submission" date="2007-10" db="EMBL/GenBank/DDBJ databases">
        <authorList>
            <person name="Myers G.S."/>
        </authorList>
    </citation>
    <scope>NUCLEOTIDE SEQUENCE [LARGE SCALE GENOMIC DNA]</scope>
</reference>
<evidence type="ECO:0000313" key="1">
    <source>
        <dbReference type="EMBL" id="EDP46451.1"/>
    </source>
</evidence>
<comment type="caution">
    <text evidence="1">The sequence shown here is derived from an EMBL/GenBank/DDBJ whole genome shotgun (WGS) entry which is preliminary data.</text>
</comment>
<keyword evidence="2" id="KW-1185">Reference proteome</keyword>
<dbReference type="EMBL" id="AAQJ02000001">
    <property type="protein sequence ID" value="EDP46451.1"/>
    <property type="molecule type" value="Genomic_DNA"/>
</dbReference>
<accession>A8PPZ3</accession>
<organism evidence="1 2">
    <name type="scientific">Rickettsiella grylli</name>
    <dbReference type="NCBI Taxonomy" id="59196"/>
    <lineage>
        <taxon>Bacteria</taxon>
        <taxon>Pseudomonadati</taxon>
        <taxon>Pseudomonadota</taxon>
        <taxon>Gammaproteobacteria</taxon>
        <taxon>Legionellales</taxon>
        <taxon>Coxiellaceae</taxon>
        <taxon>Rickettsiella</taxon>
    </lineage>
</organism>
<evidence type="ECO:0000313" key="2">
    <source>
        <dbReference type="Proteomes" id="UP000054075"/>
    </source>
</evidence>
<gene>
    <name evidence="1" type="ORF">RICGR_1401</name>
</gene>
<proteinExistence type="predicted"/>